<dbReference type="EMBL" id="HBIO01027323">
    <property type="protein sequence ID" value="CAE0476128.1"/>
    <property type="molecule type" value="Transcribed_RNA"/>
</dbReference>
<name>A0A6S8YN77_9STRA</name>
<dbReference type="SUPFAM" id="SSF55874">
    <property type="entry name" value="ATPase domain of HSP90 chaperone/DNA topoisomerase II/histidine kinase"/>
    <property type="match status" value="1"/>
</dbReference>
<feature type="binding site" evidence="5">
    <location>
        <position position="281"/>
    </location>
    <ligand>
        <name>ATP</name>
        <dbReference type="ChEBI" id="CHEBI:30616"/>
    </ligand>
</feature>
<dbReference type="InterPro" id="IPR037196">
    <property type="entry name" value="HSP90_C"/>
</dbReference>
<dbReference type="EMBL" id="HBIO01027325">
    <property type="protein sequence ID" value="CAE0476130.1"/>
    <property type="molecule type" value="Transcribed_RNA"/>
</dbReference>
<dbReference type="PIRSF" id="PIRSF002583">
    <property type="entry name" value="Hsp90"/>
    <property type="match status" value="1"/>
</dbReference>
<evidence type="ECO:0000256" key="5">
    <source>
        <dbReference type="PIRSR" id="PIRSR002583-1"/>
    </source>
</evidence>
<dbReference type="InterPro" id="IPR020568">
    <property type="entry name" value="Ribosomal_Su5_D2-typ_SF"/>
</dbReference>
<evidence type="ECO:0000256" key="7">
    <source>
        <dbReference type="SAM" id="MobiDB-lite"/>
    </source>
</evidence>
<feature type="binding site" evidence="5">
    <location>
        <position position="1"/>
    </location>
    <ligand>
        <name>ATP</name>
        <dbReference type="ChEBI" id="CHEBI:30616"/>
    </ligand>
</feature>
<comment type="similarity">
    <text evidence="1">Belongs to the heat shock protein 90 family.</text>
</comment>
<dbReference type="GO" id="GO:0140662">
    <property type="term" value="F:ATP-dependent protein folding chaperone"/>
    <property type="evidence" value="ECO:0007669"/>
    <property type="project" value="InterPro"/>
</dbReference>
<evidence type="ECO:0000256" key="4">
    <source>
        <dbReference type="ARBA" id="ARBA00023186"/>
    </source>
</evidence>
<dbReference type="PANTHER" id="PTHR11528">
    <property type="entry name" value="HEAT SHOCK PROTEIN 90 FAMILY MEMBER"/>
    <property type="match status" value="1"/>
</dbReference>
<dbReference type="InterPro" id="IPR001404">
    <property type="entry name" value="Hsp90_fam"/>
</dbReference>
<dbReference type="GO" id="GO:0005524">
    <property type="term" value="F:ATP binding"/>
    <property type="evidence" value="ECO:0007669"/>
    <property type="project" value="UniProtKB-KW"/>
</dbReference>
<feature type="binding site" evidence="5">
    <location>
        <position position="9"/>
    </location>
    <ligand>
        <name>ATP</name>
        <dbReference type="ChEBI" id="CHEBI:30616"/>
    </ligand>
</feature>
<feature type="binding site" evidence="5">
    <location>
        <begin position="16"/>
        <end position="17"/>
    </location>
    <ligand>
        <name>ATP</name>
        <dbReference type="ChEBI" id="CHEBI:30616"/>
    </ligand>
</feature>
<sequence length="609" mass="69139">MTRYELINNLGRIAQSGTKNFMEALGEGSADVNLIGQFGVGFYSAYLVADKVEVVTKSMQAGSPQLKWESDSGSSFTISDANDEEAIDGSGTRLTLHIKDDAMQYLESSKLEELVQRYSEFIEFPLQLWKSNTEYEKVPDIEANADLAEGEEPKMKTVPKTVEEYEEMNTQKPLWLRSPNEPEDEEYKEFYKTAFKASYDEPQKWSHFRLEGQVDFKALLYVPGMLPFELSKDMFDEESRNVRLYVKRVFINDKFEDIMPRWLKFVKGVVDSDDLPLNVSREILQKSKVLSIINKRLVRKSLDMFRDIAEDEDASKYIMFWNNFGKYLKIGIIEDDKNKKELAPLLRFYSSKSGEEFTSFDKYIDGMVEGQKSIYYVTGEGRKNAMQLPVIEKLKTKGYEVLLMTEPLDEITIEAIRDYKEFNVIDATKEGLDLEDGEETKKETEELNEKYADLREFLEVQLEGKVQKVTVSTLLTDSPAALVQGAYGVSPTMQRYMKAQSVASGGDGSMGSMNQAILEINPKHPIVQDLEKMVQADKESAKTQNFAMLMYDVASMTGGYEVSDTGSFAQRVMSLMSSMGSSQSGEVGVEDSKEKNSDEDEAIEPEVIL</sequence>
<dbReference type="NCBIfam" id="NF003555">
    <property type="entry name" value="PRK05218.1"/>
    <property type="match status" value="1"/>
</dbReference>
<keyword evidence="6" id="KW-0175">Coiled coil</keyword>
<proteinExistence type="inferred from homology"/>
<dbReference type="InterPro" id="IPR020575">
    <property type="entry name" value="Hsp90_N"/>
</dbReference>
<reference evidence="9" key="1">
    <citation type="submission" date="2021-01" db="EMBL/GenBank/DDBJ databases">
        <authorList>
            <person name="Corre E."/>
            <person name="Pelletier E."/>
            <person name="Niang G."/>
            <person name="Scheremetjew M."/>
            <person name="Finn R."/>
            <person name="Kale V."/>
            <person name="Holt S."/>
            <person name="Cochrane G."/>
            <person name="Meng A."/>
            <person name="Brown T."/>
            <person name="Cohen L."/>
        </authorList>
    </citation>
    <scope>NUCLEOTIDE SEQUENCE</scope>
    <source>
        <strain evidence="9">MM31A-1</strain>
    </source>
</reference>
<dbReference type="Gene3D" id="3.30.230.80">
    <property type="match status" value="1"/>
</dbReference>
<evidence type="ECO:0000313" key="8">
    <source>
        <dbReference type="EMBL" id="CAE0476128.1"/>
    </source>
</evidence>
<accession>A0A6S8YN77</accession>
<feature type="region of interest" description="Disordered" evidence="7">
    <location>
        <begin position="579"/>
        <end position="609"/>
    </location>
</feature>
<organism evidence="9">
    <name type="scientific">Chaetoceros debilis</name>
    <dbReference type="NCBI Taxonomy" id="122233"/>
    <lineage>
        <taxon>Eukaryota</taxon>
        <taxon>Sar</taxon>
        <taxon>Stramenopiles</taxon>
        <taxon>Ochrophyta</taxon>
        <taxon>Bacillariophyta</taxon>
        <taxon>Coscinodiscophyceae</taxon>
        <taxon>Chaetocerotophycidae</taxon>
        <taxon>Chaetocerotales</taxon>
        <taxon>Chaetocerotaceae</taxon>
        <taxon>Chaetoceros</taxon>
    </lineage>
</organism>
<feature type="binding site" evidence="5">
    <location>
        <position position="92"/>
    </location>
    <ligand>
        <name>ATP</name>
        <dbReference type="ChEBI" id="CHEBI:30616"/>
    </ligand>
</feature>
<keyword evidence="4" id="KW-0143">Chaperone</keyword>
<dbReference type="GO" id="GO:0051082">
    <property type="term" value="F:unfolded protein binding"/>
    <property type="evidence" value="ECO:0007669"/>
    <property type="project" value="InterPro"/>
</dbReference>
<feature type="compositionally biased region" description="Acidic residues" evidence="7">
    <location>
        <begin position="597"/>
        <end position="609"/>
    </location>
</feature>
<feature type="coiled-coil region" evidence="6">
    <location>
        <begin position="434"/>
        <end position="461"/>
    </location>
</feature>
<dbReference type="FunFam" id="3.30.230.80:FF:000007">
    <property type="entry name" value="Heat shock protein 90"/>
    <property type="match status" value="1"/>
</dbReference>
<keyword evidence="3 5" id="KW-0067">ATP-binding</keyword>
<evidence type="ECO:0000313" key="9">
    <source>
        <dbReference type="EMBL" id="CAE0476130.1"/>
    </source>
</evidence>
<dbReference type="SUPFAM" id="SSF54211">
    <property type="entry name" value="Ribosomal protein S5 domain 2-like"/>
    <property type="match status" value="1"/>
</dbReference>
<evidence type="ECO:0008006" key="10">
    <source>
        <dbReference type="Google" id="ProtNLM"/>
    </source>
</evidence>
<dbReference type="Pfam" id="PF00183">
    <property type="entry name" value="HSP90"/>
    <property type="match status" value="1"/>
</dbReference>
<gene>
    <name evidence="8" type="ORF">CDEB00056_LOCUS20981</name>
    <name evidence="9" type="ORF">CDEB00056_LOCUS20983</name>
</gene>
<dbReference type="AlphaFoldDB" id="A0A6S8YN77"/>
<dbReference type="Gene3D" id="3.40.50.11260">
    <property type="match status" value="1"/>
</dbReference>
<keyword evidence="2 5" id="KW-0547">Nucleotide-binding</keyword>
<dbReference type="InterPro" id="IPR036890">
    <property type="entry name" value="HATPase_C_sf"/>
</dbReference>
<dbReference type="SUPFAM" id="SSF110942">
    <property type="entry name" value="HSP90 C-terminal domain"/>
    <property type="match status" value="1"/>
</dbReference>
<dbReference type="Gene3D" id="3.30.565.10">
    <property type="entry name" value="Histidine kinase-like ATPase, C-terminal domain"/>
    <property type="match status" value="1"/>
</dbReference>
<dbReference type="PRINTS" id="PR00775">
    <property type="entry name" value="HEATSHOCK90"/>
</dbReference>
<dbReference type="Gene3D" id="1.20.120.790">
    <property type="entry name" value="Heat shock protein 90, C-terminal domain"/>
    <property type="match status" value="1"/>
</dbReference>
<dbReference type="GO" id="GO:0016887">
    <property type="term" value="F:ATP hydrolysis activity"/>
    <property type="evidence" value="ECO:0007669"/>
    <property type="project" value="InterPro"/>
</dbReference>
<evidence type="ECO:0000256" key="1">
    <source>
        <dbReference type="ARBA" id="ARBA00008239"/>
    </source>
</evidence>
<evidence type="ECO:0000256" key="3">
    <source>
        <dbReference type="ARBA" id="ARBA00022840"/>
    </source>
</evidence>
<evidence type="ECO:0000256" key="6">
    <source>
        <dbReference type="SAM" id="Coils"/>
    </source>
</evidence>
<protein>
    <recommendedName>
        <fullName evidence="10">Histidine kinase/HSP90-like ATPase domain-containing protein</fullName>
    </recommendedName>
</protein>
<feature type="binding site" evidence="5">
    <location>
        <begin position="37"/>
        <end position="42"/>
    </location>
    <ligand>
        <name>ATP</name>
        <dbReference type="ChEBI" id="CHEBI:30616"/>
    </ligand>
</feature>
<evidence type="ECO:0000256" key="2">
    <source>
        <dbReference type="ARBA" id="ARBA00022741"/>
    </source>
</evidence>